<reference evidence="1" key="1">
    <citation type="submission" date="2021-02" db="EMBL/GenBank/DDBJ databases">
        <title>Genome sequence Cadophora malorum strain M34.</title>
        <authorList>
            <person name="Stefanovic E."/>
            <person name="Vu D."/>
            <person name="Scully C."/>
            <person name="Dijksterhuis J."/>
            <person name="Roader J."/>
            <person name="Houbraken J."/>
        </authorList>
    </citation>
    <scope>NUCLEOTIDE SEQUENCE</scope>
    <source>
        <strain evidence="1">M34</strain>
    </source>
</reference>
<dbReference type="EMBL" id="JAFJYH010000020">
    <property type="protein sequence ID" value="KAG4424530.1"/>
    <property type="molecule type" value="Genomic_DNA"/>
</dbReference>
<evidence type="ECO:0000313" key="2">
    <source>
        <dbReference type="Proteomes" id="UP000664132"/>
    </source>
</evidence>
<sequence>MPKLVPDGLFRGGLHAEGDIDSIHHLFETDSVNELDRREEFAVPVAVELCLNRNPRQQVPKVKGASTRLVDDACVIMIHPKMTYDQLISRISESLARVSDELAIPILFSPDILGCIYIWFPSYTKPIREPLDILATGVQWLR</sequence>
<organism evidence="1 2">
    <name type="scientific">Cadophora malorum</name>
    <dbReference type="NCBI Taxonomy" id="108018"/>
    <lineage>
        <taxon>Eukaryota</taxon>
        <taxon>Fungi</taxon>
        <taxon>Dikarya</taxon>
        <taxon>Ascomycota</taxon>
        <taxon>Pezizomycotina</taxon>
        <taxon>Leotiomycetes</taxon>
        <taxon>Helotiales</taxon>
        <taxon>Ploettnerulaceae</taxon>
        <taxon>Cadophora</taxon>
    </lineage>
</organism>
<proteinExistence type="predicted"/>
<gene>
    <name evidence="1" type="ORF">IFR04_002408</name>
</gene>
<dbReference type="Proteomes" id="UP000664132">
    <property type="component" value="Unassembled WGS sequence"/>
</dbReference>
<name>A0A8H7WGQ9_9HELO</name>
<evidence type="ECO:0000313" key="1">
    <source>
        <dbReference type="EMBL" id="KAG4424530.1"/>
    </source>
</evidence>
<comment type="caution">
    <text evidence="1">The sequence shown here is derived from an EMBL/GenBank/DDBJ whole genome shotgun (WGS) entry which is preliminary data.</text>
</comment>
<accession>A0A8H7WGQ9</accession>
<keyword evidence="2" id="KW-1185">Reference proteome</keyword>
<protein>
    <submittedName>
        <fullName evidence="1">Uncharacterized protein</fullName>
    </submittedName>
</protein>
<dbReference type="AlphaFoldDB" id="A0A8H7WGQ9"/>